<sequence>MKWNQIPLGPLQTNCYILSDDQTCIIFDPGEEPQKLIQYIQTKKLQPLAVLLTHAHFDHIGALDAIREHYQIPAYIHQREAKWLSDPALNGSQRWFPDSPMRLKPAEHVLTSEQELTIGSFHFQLFETPGHSPGSISYYLKEKGMLFSGDVLFLNSIGRTDLPGGNHDELLQSIENKLLPLPDDTIVCPGHGPVTTIGDERVSNPFL</sequence>
<dbReference type="InterPro" id="IPR036866">
    <property type="entry name" value="RibonucZ/Hydroxyglut_hydro"/>
</dbReference>
<dbReference type="Gene3D" id="3.60.15.10">
    <property type="entry name" value="Ribonuclease Z/Hydroxyacylglutathione hydrolase-like"/>
    <property type="match status" value="1"/>
</dbReference>
<comment type="caution">
    <text evidence="6">The sequence shown here is derived from an EMBL/GenBank/DDBJ whole genome shotgun (WGS) entry which is preliminary data.</text>
</comment>
<dbReference type="CDD" id="cd06262">
    <property type="entry name" value="metallo-hydrolase-like_MBL-fold"/>
    <property type="match status" value="1"/>
</dbReference>
<evidence type="ECO:0000259" key="5">
    <source>
        <dbReference type="SMART" id="SM00849"/>
    </source>
</evidence>
<keyword evidence="4" id="KW-0862">Zinc</keyword>
<accession>A0A398BQ65</accession>
<protein>
    <submittedName>
        <fullName evidence="6">MBL fold metallo-hydrolase</fullName>
    </submittedName>
</protein>
<keyword evidence="7" id="KW-1185">Reference proteome</keyword>
<dbReference type="InterPro" id="IPR001279">
    <property type="entry name" value="Metallo-B-lactamas"/>
</dbReference>
<gene>
    <name evidence="6" type="ORF">D1953_02305</name>
</gene>
<comment type="cofactor">
    <cofactor evidence="1">
        <name>Zn(2+)</name>
        <dbReference type="ChEBI" id="CHEBI:29105"/>
    </cofactor>
</comment>
<organism evidence="6 7">
    <name type="scientific">Peribacillus asahii</name>
    <dbReference type="NCBI Taxonomy" id="228899"/>
    <lineage>
        <taxon>Bacteria</taxon>
        <taxon>Bacillati</taxon>
        <taxon>Bacillota</taxon>
        <taxon>Bacilli</taxon>
        <taxon>Bacillales</taxon>
        <taxon>Bacillaceae</taxon>
        <taxon>Peribacillus</taxon>
    </lineage>
</organism>
<evidence type="ECO:0000256" key="2">
    <source>
        <dbReference type="ARBA" id="ARBA00022723"/>
    </source>
</evidence>
<keyword evidence="2" id="KW-0479">Metal-binding</keyword>
<evidence type="ECO:0000256" key="4">
    <source>
        <dbReference type="ARBA" id="ARBA00022833"/>
    </source>
</evidence>
<dbReference type="AlphaFoldDB" id="A0A398BQ65"/>
<proteinExistence type="predicted"/>
<name>A0A398BQ65_9BACI</name>
<evidence type="ECO:0000256" key="3">
    <source>
        <dbReference type="ARBA" id="ARBA00022801"/>
    </source>
</evidence>
<dbReference type="GO" id="GO:0046872">
    <property type="term" value="F:metal ion binding"/>
    <property type="evidence" value="ECO:0007669"/>
    <property type="project" value="UniProtKB-KW"/>
</dbReference>
<reference evidence="6 7" key="1">
    <citation type="submission" date="2018-08" db="EMBL/GenBank/DDBJ databases">
        <title>Bacillus jemisoniae sp. nov., Bacillus chryseoplanitiae sp. nov., Bacillus resnikiae sp. nov., and Bacillus frankliniae sp. nov., isolated from Viking spacecraft and associated surfaces.</title>
        <authorList>
            <person name="Seuylemezian A."/>
            <person name="Vaishampayan P."/>
        </authorList>
    </citation>
    <scope>NUCLEOTIDE SEQUENCE [LARGE SCALE GENOMIC DNA]</scope>
    <source>
        <strain evidence="6 7">MA001</strain>
    </source>
</reference>
<keyword evidence="3 6" id="KW-0378">Hydrolase</keyword>
<evidence type="ECO:0000313" key="6">
    <source>
        <dbReference type="EMBL" id="RID89416.1"/>
    </source>
</evidence>
<dbReference type="SMART" id="SM00849">
    <property type="entry name" value="Lactamase_B"/>
    <property type="match status" value="1"/>
</dbReference>
<dbReference type="InterPro" id="IPR051453">
    <property type="entry name" value="MBL_Glyoxalase_II"/>
</dbReference>
<evidence type="ECO:0000313" key="7">
    <source>
        <dbReference type="Proteomes" id="UP000266016"/>
    </source>
</evidence>
<dbReference type="PANTHER" id="PTHR46233:SF3">
    <property type="entry name" value="HYDROXYACYLGLUTATHIONE HYDROLASE GLOC"/>
    <property type="match status" value="1"/>
</dbReference>
<dbReference type="RefSeq" id="WP_119115524.1">
    <property type="nucleotide sequence ID" value="NZ_QWVS01000002.1"/>
</dbReference>
<feature type="domain" description="Metallo-beta-lactamase" evidence="5">
    <location>
        <begin position="12"/>
        <end position="191"/>
    </location>
</feature>
<dbReference type="Pfam" id="PF00753">
    <property type="entry name" value="Lactamase_B"/>
    <property type="match status" value="1"/>
</dbReference>
<evidence type="ECO:0000256" key="1">
    <source>
        <dbReference type="ARBA" id="ARBA00001947"/>
    </source>
</evidence>
<dbReference type="Proteomes" id="UP000266016">
    <property type="component" value="Unassembled WGS sequence"/>
</dbReference>
<dbReference type="EMBL" id="QWVS01000002">
    <property type="protein sequence ID" value="RID89416.1"/>
    <property type="molecule type" value="Genomic_DNA"/>
</dbReference>
<dbReference type="PANTHER" id="PTHR46233">
    <property type="entry name" value="HYDROXYACYLGLUTATHIONE HYDROLASE GLOC"/>
    <property type="match status" value="1"/>
</dbReference>
<dbReference type="GO" id="GO:0016787">
    <property type="term" value="F:hydrolase activity"/>
    <property type="evidence" value="ECO:0007669"/>
    <property type="project" value="UniProtKB-KW"/>
</dbReference>
<dbReference type="SUPFAM" id="SSF56281">
    <property type="entry name" value="Metallo-hydrolase/oxidoreductase"/>
    <property type="match status" value="1"/>
</dbReference>